<organism evidence="14 15">
    <name type="scientific">Candidatus Gottesmanbacteria bacterium GW2011_GWA1_43_11</name>
    <dbReference type="NCBI Taxonomy" id="1618436"/>
    <lineage>
        <taxon>Bacteria</taxon>
        <taxon>Candidatus Gottesmaniibacteriota</taxon>
    </lineage>
</organism>
<accession>A0A0G1FAP5</accession>
<evidence type="ECO:0000256" key="5">
    <source>
        <dbReference type="ARBA" id="ARBA00022516"/>
    </source>
</evidence>
<dbReference type="SUPFAM" id="SSF55060">
    <property type="entry name" value="GHMP Kinase, C-terminal domain"/>
    <property type="match status" value="1"/>
</dbReference>
<comment type="similarity">
    <text evidence="2">Belongs to the GHMP kinase family. Mevalonate kinase subfamily.</text>
</comment>
<evidence type="ECO:0000259" key="13">
    <source>
        <dbReference type="Pfam" id="PF00288"/>
    </source>
</evidence>
<evidence type="ECO:0000256" key="10">
    <source>
        <dbReference type="ARBA" id="ARBA00022842"/>
    </source>
</evidence>
<evidence type="ECO:0000256" key="4">
    <source>
        <dbReference type="ARBA" id="ARBA00022490"/>
    </source>
</evidence>
<dbReference type="UniPathway" id="UPA00057">
    <property type="reaction ID" value="UER00098"/>
</dbReference>
<keyword evidence="4" id="KW-0963">Cytoplasm</keyword>
<dbReference type="PANTHER" id="PTHR43290:SF2">
    <property type="entry name" value="MEVALONATE KINASE"/>
    <property type="match status" value="1"/>
</dbReference>
<comment type="subcellular location">
    <subcellularLocation>
        <location evidence="1">Cytoplasm</location>
    </subcellularLocation>
</comment>
<evidence type="ECO:0000256" key="3">
    <source>
        <dbReference type="ARBA" id="ARBA00012103"/>
    </source>
</evidence>
<dbReference type="AlphaFoldDB" id="A0A0G1FAP5"/>
<dbReference type="GO" id="GO:0004496">
    <property type="term" value="F:mevalonate kinase activity"/>
    <property type="evidence" value="ECO:0007669"/>
    <property type="project" value="UniProtKB-EC"/>
</dbReference>
<evidence type="ECO:0000256" key="8">
    <source>
        <dbReference type="ARBA" id="ARBA00022777"/>
    </source>
</evidence>
<evidence type="ECO:0000256" key="6">
    <source>
        <dbReference type="ARBA" id="ARBA00022679"/>
    </source>
</evidence>
<dbReference type="InterPro" id="IPR014721">
    <property type="entry name" value="Ribsml_uS5_D2-typ_fold_subgr"/>
</dbReference>
<protein>
    <recommendedName>
        <fullName evidence="3">mevalonate kinase</fullName>
        <ecNumber evidence="3">2.7.1.36</ecNumber>
    </recommendedName>
</protein>
<proteinExistence type="inferred from homology"/>
<dbReference type="GO" id="GO:0005829">
    <property type="term" value="C:cytosol"/>
    <property type="evidence" value="ECO:0007669"/>
    <property type="project" value="TreeGrafter"/>
</dbReference>
<sequence length="313" mass="34284">MKITVSAPGKIHLSGLHAVVAGKPAVLVSTSLRLYVTLSDTAGKPFIPVTDFRKENKYFNAIVETFERIHKTKIKDIFIGISSDIPVSKGMGSSAALAVATIGALYGYTKLPWVVKEINEAAFQAEKAQHITPSGGDNTIVSFGGLLWYRKELEFLKTFWLLPFKLPKDFKPFVLINTGREESSGEIITFVVKQKESIKKPIFDQMEAAAKILTLAIKEENETDFRRAIKINEDCLEKLGVVSAPVKKMIREIEKSGGVAKITGAGGWKNGSGVVAATHDDPKVLIKIAKTHGFPSFQVQLGGEGVRREQMVI</sequence>
<name>A0A0G1FAP5_9BACT</name>
<keyword evidence="7" id="KW-0547">Nucleotide-binding</keyword>
<keyword evidence="6" id="KW-0808">Transferase</keyword>
<dbReference type="SUPFAM" id="SSF54211">
    <property type="entry name" value="Ribosomal protein S5 domain 2-like"/>
    <property type="match status" value="1"/>
</dbReference>
<dbReference type="GO" id="GO:0019287">
    <property type="term" value="P:isopentenyl diphosphate biosynthetic process, mevalonate pathway"/>
    <property type="evidence" value="ECO:0007669"/>
    <property type="project" value="UniProtKB-UniPathway"/>
</dbReference>
<dbReference type="Gene3D" id="3.30.70.890">
    <property type="entry name" value="GHMP kinase, C-terminal domain"/>
    <property type="match status" value="1"/>
</dbReference>
<dbReference type="PRINTS" id="PR00959">
    <property type="entry name" value="MEVGALKINASE"/>
</dbReference>
<reference evidence="14 15" key="1">
    <citation type="journal article" date="2015" name="Nature">
        <title>rRNA introns, odd ribosomes, and small enigmatic genomes across a large radiation of phyla.</title>
        <authorList>
            <person name="Brown C.T."/>
            <person name="Hug L.A."/>
            <person name="Thomas B.C."/>
            <person name="Sharon I."/>
            <person name="Castelle C.J."/>
            <person name="Singh A."/>
            <person name="Wilkins M.J."/>
            <person name="Williams K.H."/>
            <person name="Banfield J.F."/>
        </authorList>
    </citation>
    <scope>NUCLEOTIDE SEQUENCE [LARGE SCALE GENOMIC DNA]</scope>
</reference>
<evidence type="ECO:0000256" key="12">
    <source>
        <dbReference type="ARBA" id="ARBA00029438"/>
    </source>
</evidence>
<dbReference type="PANTHER" id="PTHR43290">
    <property type="entry name" value="MEVALONATE KINASE"/>
    <property type="match status" value="1"/>
</dbReference>
<comment type="caution">
    <text evidence="14">The sequence shown here is derived from an EMBL/GenBank/DDBJ whole genome shotgun (WGS) entry which is preliminary data.</text>
</comment>
<keyword evidence="11" id="KW-0443">Lipid metabolism</keyword>
<dbReference type="Gene3D" id="3.30.230.10">
    <property type="match status" value="1"/>
</dbReference>
<dbReference type="InterPro" id="IPR036554">
    <property type="entry name" value="GHMP_kinase_C_sf"/>
</dbReference>
<keyword evidence="5" id="KW-0444">Lipid biosynthesis</keyword>
<dbReference type="PROSITE" id="PS00627">
    <property type="entry name" value="GHMP_KINASES_ATP"/>
    <property type="match status" value="1"/>
</dbReference>
<dbReference type="Proteomes" id="UP000034543">
    <property type="component" value="Unassembled WGS sequence"/>
</dbReference>
<evidence type="ECO:0000256" key="11">
    <source>
        <dbReference type="ARBA" id="ARBA00023098"/>
    </source>
</evidence>
<dbReference type="Pfam" id="PF00288">
    <property type="entry name" value="GHMP_kinases_N"/>
    <property type="match status" value="1"/>
</dbReference>
<keyword evidence="9" id="KW-0067">ATP-binding</keyword>
<keyword evidence="8 14" id="KW-0418">Kinase</keyword>
<gene>
    <name evidence="14" type="ORF">UV59_C0029G0005</name>
</gene>
<feature type="domain" description="GHMP kinase N-terminal" evidence="13">
    <location>
        <begin position="61"/>
        <end position="144"/>
    </location>
</feature>
<evidence type="ECO:0000256" key="2">
    <source>
        <dbReference type="ARBA" id="ARBA00006495"/>
    </source>
</evidence>
<comment type="pathway">
    <text evidence="12">Isoprenoid biosynthesis; isopentenyl diphosphate biosynthesis via mevalonate pathway; isopentenyl diphosphate from (R)-mevalonate: step 1/3.</text>
</comment>
<evidence type="ECO:0000256" key="7">
    <source>
        <dbReference type="ARBA" id="ARBA00022741"/>
    </source>
</evidence>
<dbReference type="InterPro" id="IPR006205">
    <property type="entry name" value="Mev_gal_kin"/>
</dbReference>
<evidence type="ECO:0000313" key="14">
    <source>
        <dbReference type="EMBL" id="KKS83933.1"/>
    </source>
</evidence>
<dbReference type="EMBL" id="LCFB01000029">
    <property type="protein sequence ID" value="KKS83933.1"/>
    <property type="molecule type" value="Genomic_DNA"/>
</dbReference>
<evidence type="ECO:0000256" key="9">
    <source>
        <dbReference type="ARBA" id="ARBA00022840"/>
    </source>
</evidence>
<dbReference type="InterPro" id="IPR020568">
    <property type="entry name" value="Ribosomal_Su5_D2-typ_SF"/>
</dbReference>
<evidence type="ECO:0000313" key="15">
    <source>
        <dbReference type="Proteomes" id="UP000034543"/>
    </source>
</evidence>
<keyword evidence="10" id="KW-0460">Magnesium</keyword>
<dbReference type="STRING" id="1618436.UV59_C0029G0005"/>
<dbReference type="InterPro" id="IPR006204">
    <property type="entry name" value="GHMP_kinase_N_dom"/>
</dbReference>
<evidence type="ECO:0000256" key="1">
    <source>
        <dbReference type="ARBA" id="ARBA00004496"/>
    </source>
</evidence>
<dbReference type="GO" id="GO:0005524">
    <property type="term" value="F:ATP binding"/>
    <property type="evidence" value="ECO:0007669"/>
    <property type="project" value="UniProtKB-KW"/>
</dbReference>
<dbReference type="InterPro" id="IPR006203">
    <property type="entry name" value="GHMP_knse_ATP-bd_CS"/>
</dbReference>
<dbReference type="EC" id="2.7.1.36" evidence="3"/>